<dbReference type="Proteomes" id="UP001596150">
    <property type="component" value="Unassembled WGS sequence"/>
</dbReference>
<dbReference type="InterPro" id="IPR025738">
    <property type="entry name" value="BatD"/>
</dbReference>
<protein>
    <recommendedName>
        <fullName evidence="6">Protein BatD</fullName>
    </recommendedName>
</protein>
<evidence type="ECO:0000256" key="3">
    <source>
        <dbReference type="SAM" id="SignalP"/>
    </source>
</evidence>
<dbReference type="PANTHER" id="PTHR40940:SF1">
    <property type="entry name" value="PROTEIN BATD"/>
    <property type="match status" value="1"/>
</dbReference>
<keyword evidence="3" id="KW-0732">Signal</keyword>
<dbReference type="EMBL" id="JBHSML010000013">
    <property type="protein sequence ID" value="MFC5518456.1"/>
    <property type="molecule type" value="Genomic_DNA"/>
</dbReference>
<dbReference type="PANTHER" id="PTHR40940">
    <property type="entry name" value="PROTEIN BATD-RELATED"/>
    <property type="match status" value="1"/>
</dbReference>
<name>A0ABW0Q1J2_9HYPH</name>
<gene>
    <name evidence="4" type="ORF">ACFPP9_21960</name>
</gene>
<evidence type="ECO:0000256" key="2">
    <source>
        <dbReference type="SAM" id="Phobius"/>
    </source>
</evidence>
<keyword evidence="2" id="KW-0472">Membrane</keyword>
<evidence type="ECO:0008006" key="6">
    <source>
        <dbReference type="Google" id="ProtNLM"/>
    </source>
</evidence>
<feature type="region of interest" description="Disordered" evidence="1">
    <location>
        <begin position="412"/>
        <end position="435"/>
    </location>
</feature>
<feature type="signal peptide" evidence="3">
    <location>
        <begin position="1"/>
        <end position="19"/>
    </location>
</feature>
<organism evidence="4 5">
    <name type="scientific">Kaistia terrae</name>
    <dbReference type="NCBI Taxonomy" id="537017"/>
    <lineage>
        <taxon>Bacteria</taxon>
        <taxon>Pseudomonadati</taxon>
        <taxon>Pseudomonadota</taxon>
        <taxon>Alphaproteobacteria</taxon>
        <taxon>Hyphomicrobiales</taxon>
        <taxon>Kaistiaceae</taxon>
        <taxon>Kaistia</taxon>
    </lineage>
</organism>
<dbReference type="RefSeq" id="WP_266343390.1">
    <property type="nucleotide sequence ID" value="NZ_JAPKNH010000003.1"/>
</dbReference>
<evidence type="ECO:0000313" key="5">
    <source>
        <dbReference type="Proteomes" id="UP001596150"/>
    </source>
</evidence>
<evidence type="ECO:0000256" key="1">
    <source>
        <dbReference type="SAM" id="MobiDB-lite"/>
    </source>
</evidence>
<accession>A0ABW0Q1J2</accession>
<keyword evidence="5" id="KW-1185">Reference proteome</keyword>
<sequence length="435" mass="46160">MRRAALAFTFLLLAATARAQETTPANPPAPAAVPIIRTTLDPKEGAVVGQHIALYVDVMFPGDMPRPPRVAIPDMPGAQVMRFETQATTMRETIDGADYVGQRFEFAVFPRRSGPLAIPPAAVTLLDRDGDVTGTQTGQSVQETIVAPEGIDAKDVVVATDTLTLEQSWKPEPGTALHVGDALVRTITRTATDVPALAMRDLAFPAPDGVRVYVDAPASQDQSNRGTITGKRIDRVTYVFEKAGTFDLPAVDQPWWNLADKQAETATGKGATATVKAGPAPTTMPGTPAASTPVRPLIWATIAALAILVVLALATVWKWRAQAPHRRAEQALSEPAAFHALTHAGDSGDAAAIYKALATWRARLPACWPAPPDASALEMALFAGGPAWTKAMAKTYLMSLRQYRAAALARPRDSAPAPLPPLNPLGKPSNEFAPS</sequence>
<feature type="region of interest" description="Disordered" evidence="1">
    <location>
        <begin position="267"/>
        <end position="290"/>
    </location>
</feature>
<feature type="chain" id="PRO_5046124809" description="Protein BatD" evidence="3">
    <location>
        <begin position="20"/>
        <end position="435"/>
    </location>
</feature>
<keyword evidence="2" id="KW-1133">Transmembrane helix</keyword>
<reference evidence="5" key="1">
    <citation type="journal article" date="2019" name="Int. J. Syst. Evol. Microbiol.">
        <title>The Global Catalogue of Microorganisms (GCM) 10K type strain sequencing project: providing services to taxonomists for standard genome sequencing and annotation.</title>
        <authorList>
            <consortium name="The Broad Institute Genomics Platform"/>
            <consortium name="The Broad Institute Genome Sequencing Center for Infectious Disease"/>
            <person name="Wu L."/>
            <person name="Ma J."/>
        </authorList>
    </citation>
    <scope>NUCLEOTIDE SEQUENCE [LARGE SCALE GENOMIC DNA]</scope>
    <source>
        <strain evidence="5">KACC 12633</strain>
    </source>
</reference>
<comment type="caution">
    <text evidence="4">The sequence shown here is derived from an EMBL/GenBank/DDBJ whole genome shotgun (WGS) entry which is preliminary data.</text>
</comment>
<keyword evidence="2" id="KW-0812">Transmembrane</keyword>
<evidence type="ECO:0000313" key="4">
    <source>
        <dbReference type="EMBL" id="MFC5518456.1"/>
    </source>
</evidence>
<feature type="transmembrane region" description="Helical" evidence="2">
    <location>
        <begin position="297"/>
        <end position="317"/>
    </location>
</feature>
<proteinExistence type="predicted"/>